<dbReference type="Gene3D" id="3.10.20.550">
    <property type="entry name" value="ASAP complex, SAP18 subunit"/>
    <property type="match status" value="1"/>
</dbReference>
<dbReference type="EMBL" id="ML002312">
    <property type="protein sequence ID" value="RKP38968.1"/>
    <property type="molecule type" value="Genomic_DNA"/>
</dbReference>
<dbReference type="PANTHER" id="PTHR13082:SF0">
    <property type="entry name" value="HISTONE DEACETYLASE COMPLEX SUBUNIT SAP18"/>
    <property type="match status" value="1"/>
</dbReference>
<evidence type="ECO:0000313" key="2">
    <source>
        <dbReference type="EMBL" id="RKP38968.1"/>
    </source>
</evidence>
<keyword evidence="3" id="KW-1185">Reference proteome</keyword>
<dbReference type="STRING" id="215637.A0A4P9ZZU6"/>
<feature type="non-terminal residue" evidence="2">
    <location>
        <position position="1"/>
    </location>
</feature>
<proteinExistence type="inferred from homology"/>
<dbReference type="InterPro" id="IPR010516">
    <property type="entry name" value="SAP18"/>
</dbReference>
<dbReference type="InterPro" id="IPR042534">
    <property type="entry name" value="SAP18_sf"/>
</dbReference>
<gene>
    <name evidence="2" type="ORF">BJ085DRAFT_3982</name>
</gene>
<accession>A0A4P9ZZU6</accession>
<dbReference type="Pfam" id="PF06487">
    <property type="entry name" value="SAP18"/>
    <property type="match status" value="1"/>
</dbReference>
<dbReference type="AlphaFoldDB" id="A0A4P9ZZU6"/>
<evidence type="ECO:0000256" key="1">
    <source>
        <dbReference type="ARBA" id="ARBA00009143"/>
    </source>
</evidence>
<sequence length="120" mass="13815">LAVDRQKSVPFLLRIFFNFEIHNPLSEYNQIDRLPENELQVYTWRDATLHELAQLIKEVLPEAREPGVSMQFNLIYPDALRGRYSVTTLSSVHNDRTGPGDNRTLADCRLVIGDFIDVSI</sequence>
<feature type="non-terminal residue" evidence="2">
    <location>
        <position position="120"/>
    </location>
</feature>
<dbReference type="Proteomes" id="UP000268162">
    <property type="component" value="Unassembled WGS sequence"/>
</dbReference>
<name>A0A4P9ZZU6_9FUNG</name>
<protein>
    <submittedName>
        <fullName evidence="2">Histone deacetylase complex subunit SAP18-like protein</fullName>
    </submittedName>
</protein>
<dbReference type="GO" id="GO:0005634">
    <property type="term" value="C:nucleus"/>
    <property type="evidence" value="ECO:0007669"/>
    <property type="project" value="TreeGrafter"/>
</dbReference>
<reference evidence="3" key="1">
    <citation type="journal article" date="2018" name="Nat. Microbiol.">
        <title>Leveraging single-cell genomics to expand the fungal tree of life.</title>
        <authorList>
            <person name="Ahrendt S.R."/>
            <person name="Quandt C.A."/>
            <person name="Ciobanu D."/>
            <person name="Clum A."/>
            <person name="Salamov A."/>
            <person name="Andreopoulos B."/>
            <person name="Cheng J.F."/>
            <person name="Woyke T."/>
            <person name="Pelin A."/>
            <person name="Henrissat B."/>
            <person name="Reynolds N.K."/>
            <person name="Benny G.L."/>
            <person name="Smith M.E."/>
            <person name="James T.Y."/>
            <person name="Grigoriev I.V."/>
        </authorList>
    </citation>
    <scope>NUCLEOTIDE SEQUENCE [LARGE SCALE GENOMIC DNA]</scope>
    <source>
        <strain evidence="3">RSA 468</strain>
    </source>
</reference>
<comment type="similarity">
    <text evidence="1">Belongs to the SAP18 family.</text>
</comment>
<organism evidence="2 3">
    <name type="scientific">Dimargaris cristalligena</name>
    <dbReference type="NCBI Taxonomy" id="215637"/>
    <lineage>
        <taxon>Eukaryota</taxon>
        <taxon>Fungi</taxon>
        <taxon>Fungi incertae sedis</taxon>
        <taxon>Zoopagomycota</taxon>
        <taxon>Kickxellomycotina</taxon>
        <taxon>Dimargaritomycetes</taxon>
        <taxon>Dimargaritales</taxon>
        <taxon>Dimargaritaceae</taxon>
        <taxon>Dimargaris</taxon>
    </lineage>
</organism>
<evidence type="ECO:0000313" key="3">
    <source>
        <dbReference type="Proteomes" id="UP000268162"/>
    </source>
</evidence>
<dbReference type="PANTHER" id="PTHR13082">
    <property type="entry name" value="SAP18"/>
    <property type="match status" value="1"/>
</dbReference>